<feature type="compositionally biased region" description="Basic and acidic residues" evidence="6">
    <location>
        <begin position="1053"/>
        <end position="1069"/>
    </location>
</feature>
<protein>
    <recommendedName>
        <fullName evidence="7">ZZ-type domain-containing protein</fullName>
    </recommendedName>
</protein>
<gene>
    <name evidence="8" type="ORF">OH76DRAFT_1483873</name>
</gene>
<dbReference type="PANTHER" id="PTHR20930:SF0">
    <property type="entry name" value="PROTEIN ILRUN"/>
    <property type="match status" value="1"/>
</dbReference>
<dbReference type="PROSITE" id="PS50135">
    <property type="entry name" value="ZF_ZZ_2"/>
    <property type="match status" value="1"/>
</dbReference>
<dbReference type="AlphaFoldDB" id="A0A371D7J6"/>
<sequence>MLGNSALVKAGIGPTNGPKPGVIVETLGADKFTDALRAMAEVTSKPNVAKNHTVDIEGAVDTVFMAVDALASLHPAVSVIKVPLIIIQNCAINRENRSRIALMKLKMAEMLCALFEIRFIEVDEEKVVDLDDGRLERFSGALTVLCKEISNTLVKVGNLVERYAKERSLRRVIWANDWKQQIKECCDDCERNKQAIGYRIKVFTAKQVLDISKTLSEIKVSTDIISRQFDPTQQKERQLYDEIKKRGLEGRLDRLTDEELIDLAKKADESGGNRPNAQELRAYRVSVKDLLESSLRGFEIRLDMHTKQLDKALYHLKRLPTDARLYQRIEDPDIRKLWRDWKWPGSVEANTFTLNLYDYFVDLTREARREAALSQSFLRPGAITIQTSLVVHQSPISPVSDAGGDDVGDEQCTTGPKALEDYWCTRYFSFRNMSIFMEAMDADGNGLVKIKEVNEFTRAKPPSLSLMEWIAYRSYGWLIASYLYKLRIQYMIEIMLAVDYAPENCSAVTGYFIRVPDILILLSTIQTPVLEDPSLVKVVHTVMSHQEKQLADVLETLKYNVTDDGITLLSSVNGAEGFEMGSELESFLLPVLFLLLFRHYELLKLSAKYVLNEDEIGRNAVTAIAVIINAVSDRVASLADHFRKMQLDVRQKFDTFANGMYKGIFRIQTSDMSFTQIQDEATVPQNTLQTLVSLLQSYDCQENMLFNELNLSPNVLRPDLAHFGRLPIFGAVAPDRSAGPAATENDCLRHDDYESLLCLREQYGVEFVRSWNRETDVERPRASLVSSGVSHESVGCDGCRSAVSGIRYKCVQCANFDYCDRCHANPPSIPPEDPVLALHEETHDYLAVNQDAPTPVLDMMRHGLESRERVVVISLLTLGVSEAKEKASDLAALIQYCSDPSDDVLSEAVGRAEAFLDSLGDEGQICKDSLLCLRVYRNTQGHVGDIGIHEASHRFAIVRHPLPLMLVHRLLACVAEKDAGTRDILREWHDGLVYLKSARSNESSEPEYYGEEEEESDEDPSHTDDPEHDVTPASGEGAVQDEAVLVAEAPLTEENRPGDATEDSAKLEGDGGNEECSIDDHLDRVQTLDAQRDMVTAETEESSEVGDDTDSSTRICDGPCEKPIAGDSYRCLLCEDCLLCFDCALSDGVIGKFYPLHRPTHVMEIIPGTSTVDGGTGTDLGATVDPSMQVSHVACTSADVERLEARMNSMEEKLNDTTTQMSALLAGITELLARLGTSPSP</sequence>
<dbReference type="SUPFAM" id="SSF57850">
    <property type="entry name" value="RING/U-box"/>
    <property type="match status" value="2"/>
</dbReference>
<evidence type="ECO:0000256" key="6">
    <source>
        <dbReference type="SAM" id="MobiDB-lite"/>
    </source>
</evidence>
<keyword evidence="2 4" id="KW-0863">Zinc-finger</keyword>
<feature type="compositionally biased region" description="Acidic residues" evidence="6">
    <location>
        <begin position="1004"/>
        <end position="1018"/>
    </location>
</feature>
<evidence type="ECO:0000256" key="4">
    <source>
        <dbReference type="PROSITE-ProRule" id="PRU00228"/>
    </source>
</evidence>
<dbReference type="Pfam" id="PF00569">
    <property type="entry name" value="ZZ"/>
    <property type="match status" value="1"/>
</dbReference>
<name>A0A371D7J6_9APHY</name>
<evidence type="ECO:0000259" key="7">
    <source>
        <dbReference type="PROSITE" id="PS50135"/>
    </source>
</evidence>
<dbReference type="SMART" id="SM00291">
    <property type="entry name" value="ZnF_ZZ"/>
    <property type="match status" value="2"/>
</dbReference>
<dbReference type="InterPro" id="IPR000433">
    <property type="entry name" value="Znf_ZZ"/>
</dbReference>
<dbReference type="PANTHER" id="PTHR20930">
    <property type="entry name" value="OVARIAN CARCINOMA ANTIGEN CA125-RELATED"/>
    <property type="match status" value="1"/>
</dbReference>
<dbReference type="STRING" id="139420.A0A371D7J6"/>
<dbReference type="InterPro" id="IPR043145">
    <property type="entry name" value="Znf_ZZ_sf"/>
</dbReference>
<evidence type="ECO:0000313" key="9">
    <source>
        <dbReference type="Proteomes" id="UP000256964"/>
    </source>
</evidence>
<feature type="compositionally biased region" description="Basic and acidic residues" evidence="6">
    <location>
        <begin position="1019"/>
        <end position="1030"/>
    </location>
</feature>
<evidence type="ECO:0000313" key="8">
    <source>
        <dbReference type="EMBL" id="RDX48511.1"/>
    </source>
</evidence>
<dbReference type="Proteomes" id="UP000256964">
    <property type="component" value="Unassembled WGS sequence"/>
</dbReference>
<keyword evidence="9" id="KW-1185">Reference proteome</keyword>
<feature type="coiled-coil region" evidence="5">
    <location>
        <begin position="1193"/>
        <end position="1220"/>
    </location>
</feature>
<keyword evidence="1" id="KW-0479">Metal-binding</keyword>
<feature type="compositionally biased region" description="Acidic residues" evidence="6">
    <location>
        <begin position="1098"/>
        <end position="1110"/>
    </location>
</feature>
<evidence type="ECO:0000256" key="2">
    <source>
        <dbReference type="ARBA" id="ARBA00022771"/>
    </source>
</evidence>
<reference evidence="8 9" key="1">
    <citation type="journal article" date="2018" name="Biotechnol. Biofuels">
        <title>Integrative visual omics of the white-rot fungus Polyporus brumalis exposes the biotechnological potential of its oxidative enzymes for delignifying raw plant biomass.</title>
        <authorList>
            <person name="Miyauchi S."/>
            <person name="Rancon A."/>
            <person name="Drula E."/>
            <person name="Hage H."/>
            <person name="Chaduli D."/>
            <person name="Favel A."/>
            <person name="Grisel S."/>
            <person name="Henrissat B."/>
            <person name="Herpoel-Gimbert I."/>
            <person name="Ruiz-Duenas F.J."/>
            <person name="Chevret D."/>
            <person name="Hainaut M."/>
            <person name="Lin J."/>
            <person name="Wang M."/>
            <person name="Pangilinan J."/>
            <person name="Lipzen A."/>
            <person name="Lesage-Meessen L."/>
            <person name="Navarro D."/>
            <person name="Riley R."/>
            <person name="Grigoriev I.V."/>
            <person name="Zhou S."/>
            <person name="Raouche S."/>
            <person name="Rosso M.N."/>
        </authorList>
    </citation>
    <scope>NUCLEOTIDE SEQUENCE [LARGE SCALE GENOMIC DNA]</scope>
    <source>
        <strain evidence="8 9">BRFM 1820</strain>
    </source>
</reference>
<proteinExistence type="predicted"/>
<evidence type="ECO:0000256" key="5">
    <source>
        <dbReference type="SAM" id="Coils"/>
    </source>
</evidence>
<dbReference type="GO" id="GO:0008270">
    <property type="term" value="F:zinc ion binding"/>
    <property type="evidence" value="ECO:0007669"/>
    <property type="project" value="UniProtKB-KW"/>
</dbReference>
<accession>A0A371D7J6</accession>
<organism evidence="8 9">
    <name type="scientific">Lentinus brumalis</name>
    <dbReference type="NCBI Taxonomy" id="2498619"/>
    <lineage>
        <taxon>Eukaryota</taxon>
        <taxon>Fungi</taxon>
        <taxon>Dikarya</taxon>
        <taxon>Basidiomycota</taxon>
        <taxon>Agaricomycotina</taxon>
        <taxon>Agaricomycetes</taxon>
        <taxon>Polyporales</taxon>
        <taxon>Polyporaceae</taxon>
        <taxon>Lentinus</taxon>
    </lineage>
</organism>
<dbReference type="EMBL" id="KZ857411">
    <property type="protein sequence ID" value="RDX48511.1"/>
    <property type="molecule type" value="Genomic_DNA"/>
</dbReference>
<evidence type="ECO:0000256" key="1">
    <source>
        <dbReference type="ARBA" id="ARBA00022723"/>
    </source>
</evidence>
<keyword evidence="3" id="KW-0862">Zinc</keyword>
<feature type="region of interest" description="Disordered" evidence="6">
    <location>
        <begin position="1094"/>
        <end position="1113"/>
    </location>
</feature>
<dbReference type="Gene3D" id="3.30.60.90">
    <property type="match status" value="2"/>
</dbReference>
<feature type="region of interest" description="Disordered" evidence="6">
    <location>
        <begin position="999"/>
        <end position="1037"/>
    </location>
</feature>
<evidence type="ECO:0000256" key="3">
    <source>
        <dbReference type="ARBA" id="ARBA00022833"/>
    </source>
</evidence>
<keyword evidence="5" id="KW-0175">Coiled coil</keyword>
<feature type="region of interest" description="Disordered" evidence="6">
    <location>
        <begin position="1049"/>
        <end position="1077"/>
    </location>
</feature>
<feature type="domain" description="ZZ-type" evidence="7">
    <location>
        <begin position="791"/>
        <end position="853"/>
    </location>
</feature>
<dbReference type="OrthoDB" id="2122982at2759"/>